<feature type="signal peptide" evidence="5">
    <location>
        <begin position="1"/>
        <end position="25"/>
    </location>
</feature>
<sequence>MTQHRVLAGLLAGLTLLLAACGAPSKEYIETGDLDALRERGELRLVAPRFDEEQALVREGVPLQEFREQAEAAALALGLEPRWVYADGTGDLDDMINDGRADMIVSNYSVTEDRRERVAFCTPVAVIDEYLVLPKDHEGDRLADLGEITVAVPEGTAYAETAAELAERHDTVTVETLPSGTSDSGLLDAVAEGGYDAAIVDGNMLDSLLMDYDGLRKGPVVTERRRIAWAVRPDNPLLRAAINEFIISHHVSASVQTRAQRDWAAIKEEGVLRVITSNNPASYFLWRGELMGFDYDLTRHFAKQHGLRVRMVVRDSASTMFQALQEGAGDVIAASMTATEERRQAGWRFSKRYLEVHEQIIGRADEEPFESVQALAGRTVAVAPDSAFVDTLRALREEGIAVETRLVPDATSEMLIQRVADGAADLTLVDSHLAALESTYRDDIQPLWTLEGTREIAWGLRENQPQLKKQLDAYISRNYKGLFYNVTFNRYFKEPKTIRIHEQYRVEAGKEISPYDDLVKEYALEYGFDWRLVVSQMYQESQFDPDARSFAGAQGLMQVMPRTARQFGFTDVHDPEQGIAAGMVYLEWLEDRFPRRLELAQKLYFGLAAYNAGAGHVEDARRLAQRLGKDPDLWFDNVETAMLLLSRPQYARQARFGYVRGSEPVKYVREIRNRYLGYVEFTEENNISAEPD</sequence>
<keyword evidence="3 5" id="KW-0732">Signal</keyword>
<dbReference type="Proteomes" id="UP000662703">
    <property type="component" value="Unassembled WGS sequence"/>
</dbReference>
<organism evidence="7 8">
    <name type="scientific">Alloalcanivorax profundimaris</name>
    <dbReference type="NCBI Taxonomy" id="2735259"/>
    <lineage>
        <taxon>Bacteria</taxon>
        <taxon>Pseudomonadati</taxon>
        <taxon>Pseudomonadota</taxon>
        <taxon>Gammaproteobacteria</taxon>
        <taxon>Oceanospirillales</taxon>
        <taxon>Alcanivoracaceae</taxon>
        <taxon>Alloalcanivorax</taxon>
    </lineage>
</organism>
<dbReference type="Gene3D" id="1.10.530.10">
    <property type="match status" value="1"/>
</dbReference>
<proteinExistence type="inferred from homology"/>
<evidence type="ECO:0000256" key="5">
    <source>
        <dbReference type="SAM" id="SignalP"/>
    </source>
</evidence>
<keyword evidence="4" id="KW-0472">Membrane</keyword>
<comment type="caution">
    <text evidence="7">The sequence shown here is derived from an EMBL/GenBank/DDBJ whole genome shotgun (WGS) entry which is preliminary data.</text>
</comment>
<accession>A0ABS0ALT2</accession>
<dbReference type="Gene3D" id="3.40.190.10">
    <property type="entry name" value="Periplasmic binding protein-like II"/>
    <property type="match status" value="4"/>
</dbReference>
<dbReference type="SUPFAM" id="SSF53850">
    <property type="entry name" value="Periplasmic binding protein-like II"/>
    <property type="match status" value="2"/>
</dbReference>
<feature type="domain" description="Solute-binding protein family 3/N-terminal" evidence="6">
    <location>
        <begin position="56"/>
        <end position="267"/>
    </location>
</feature>
<dbReference type="EMBL" id="ARXX01000003">
    <property type="protein sequence ID" value="MBF5055028.1"/>
    <property type="molecule type" value="Genomic_DNA"/>
</dbReference>
<feature type="domain" description="Solute-binding protein family 3/N-terminal" evidence="6">
    <location>
        <begin position="271"/>
        <end position="495"/>
    </location>
</feature>
<dbReference type="PANTHER" id="PTHR35936:SF32">
    <property type="entry name" value="MEMBRANE-BOUND LYTIC MUREIN TRANSGLYCOSYLASE F"/>
    <property type="match status" value="1"/>
</dbReference>
<comment type="similarity">
    <text evidence="2">Belongs to the bacterial solute-binding protein 3 family.</text>
</comment>
<feature type="chain" id="PRO_5046108983" evidence="5">
    <location>
        <begin position="26"/>
        <end position="692"/>
    </location>
</feature>
<protein>
    <submittedName>
        <fullName evidence="7">Ligand-binding/transglycosylase domain-containing protein</fullName>
    </submittedName>
</protein>
<keyword evidence="8" id="KW-1185">Reference proteome</keyword>
<name>A0ABS0ALT2_9GAMM</name>
<evidence type="ECO:0000256" key="4">
    <source>
        <dbReference type="ARBA" id="ARBA00023237"/>
    </source>
</evidence>
<evidence type="ECO:0000259" key="6">
    <source>
        <dbReference type="SMART" id="SM00062"/>
    </source>
</evidence>
<evidence type="ECO:0000256" key="3">
    <source>
        <dbReference type="ARBA" id="ARBA00022729"/>
    </source>
</evidence>
<reference evidence="7 8" key="1">
    <citation type="submission" date="2012-09" db="EMBL/GenBank/DDBJ databases">
        <title>Genome Sequence of alkane-degrading Bacterium Alcanivorax sp. 521-1.</title>
        <authorList>
            <person name="Lai Q."/>
            <person name="Shao Z."/>
        </authorList>
    </citation>
    <scope>NUCLEOTIDE SEQUENCE [LARGE SCALE GENOMIC DNA]</scope>
    <source>
        <strain evidence="7 8">521-1</strain>
    </source>
</reference>
<keyword evidence="4" id="KW-0998">Cell outer membrane</keyword>
<dbReference type="Pfam" id="PF00497">
    <property type="entry name" value="SBP_bac_3"/>
    <property type="match status" value="2"/>
</dbReference>
<comment type="subcellular location">
    <subcellularLocation>
        <location evidence="1">Cell outer membrane</location>
        <topology evidence="1">Peripheral membrane protein</topology>
    </subcellularLocation>
</comment>
<evidence type="ECO:0000256" key="2">
    <source>
        <dbReference type="ARBA" id="ARBA00010333"/>
    </source>
</evidence>
<dbReference type="InterPro" id="IPR008258">
    <property type="entry name" value="Transglycosylase_SLT_dom_1"/>
</dbReference>
<dbReference type="CDD" id="cd13403">
    <property type="entry name" value="MLTF-like"/>
    <property type="match status" value="1"/>
</dbReference>
<evidence type="ECO:0000313" key="8">
    <source>
        <dbReference type="Proteomes" id="UP000662703"/>
    </source>
</evidence>
<gene>
    <name evidence="7" type="ORF">Y5W_00322</name>
</gene>
<dbReference type="Pfam" id="PF01464">
    <property type="entry name" value="SLT"/>
    <property type="match status" value="1"/>
</dbReference>
<dbReference type="InterPro" id="IPR023346">
    <property type="entry name" value="Lysozyme-like_dom_sf"/>
</dbReference>
<dbReference type="PROSITE" id="PS51257">
    <property type="entry name" value="PROKAR_LIPOPROTEIN"/>
    <property type="match status" value="1"/>
</dbReference>
<evidence type="ECO:0000313" key="7">
    <source>
        <dbReference type="EMBL" id="MBF5055028.1"/>
    </source>
</evidence>
<dbReference type="SMART" id="SM00062">
    <property type="entry name" value="PBPb"/>
    <property type="match status" value="2"/>
</dbReference>
<dbReference type="PANTHER" id="PTHR35936">
    <property type="entry name" value="MEMBRANE-BOUND LYTIC MUREIN TRANSGLYCOSYLASE F"/>
    <property type="match status" value="1"/>
</dbReference>
<dbReference type="CDD" id="cd01009">
    <property type="entry name" value="PBP2_YfhD_N"/>
    <property type="match status" value="1"/>
</dbReference>
<dbReference type="SUPFAM" id="SSF53955">
    <property type="entry name" value="Lysozyme-like"/>
    <property type="match status" value="1"/>
</dbReference>
<dbReference type="InterPro" id="IPR001638">
    <property type="entry name" value="Solute-binding_3/MltF_N"/>
</dbReference>
<evidence type="ECO:0000256" key="1">
    <source>
        <dbReference type="ARBA" id="ARBA00004339"/>
    </source>
</evidence>
<dbReference type="RefSeq" id="WP_194863927.1">
    <property type="nucleotide sequence ID" value="NZ_ARXX01000003.1"/>
</dbReference>